<comment type="caution">
    <text evidence="2">The sequence shown here is derived from an EMBL/GenBank/DDBJ whole genome shotgun (WGS) entry which is preliminary data.</text>
</comment>
<keyword evidence="3" id="KW-1185">Reference proteome</keyword>
<feature type="chain" id="PRO_5026928130" description="Type II secretion system protein GspC N-terminal domain-containing protein" evidence="1">
    <location>
        <begin position="30"/>
        <end position="157"/>
    </location>
</feature>
<organism evidence="2 3">
    <name type="scientific">Limisphaera ngatamarikiensis</name>
    <dbReference type="NCBI Taxonomy" id="1324935"/>
    <lineage>
        <taxon>Bacteria</taxon>
        <taxon>Pseudomonadati</taxon>
        <taxon>Verrucomicrobiota</taxon>
        <taxon>Verrucomicrobiia</taxon>
        <taxon>Limisphaerales</taxon>
        <taxon>Limisphaeraceae</taxon>
        <taxon>Limisphaera</taxon>
    </lineage>
</organism>
<proteinExistence type="predicted"/>
<evidence type="ECO:0000313" key="2">
    <source>
        <dbReference type="EMBL" id="NGO38155.1"/>
    </source>
</evidence>
<protein>
    <recommendedName>
        <fullName evidence="4">Type II secretion system protein GspC N-terminal domain-containing protein</fullName>
    </recommendedName>
</protein>
<sequence>MKHPTSLVVVSALVCTVVAASTLIGGASAATDSGTNQPSREIPRSVFEVPTNPEQGRDPFYPKSTRLFGIRTTSTNAAPVSRVTFLLRGLAGAPGQRLATLTVKESPGRSLILAEGETTSLRLPGGEIRVRCVSIEDDRVLVEINGSRQELRLRDGF</sequence>
<dbReference type="Proteomes" id="UP000477311">
    <property type="component" value="Unassembled WGS sequence"/>
</dbReference>
<name>A0A6M1RN60_9BACT</name>
<accession>A0A6M1RN60</accession>
<evidence type="ECO:0008006" key="4">
    <source>
        <dbReference type="Google" id="ProtNLM"/>
    </source>
</evidence>
<feature type="signal peptide" evidence="1">
    <location>
        <begin position="1"/>
        <end position="29"/>
    </location>
</feature>
<keyword evidence="1" id="KW-0732">Signal</keyword>
<evidence type="ECO:0000313" key="3">
    <source>
        <dbReference type="Proteomes" id="UP000477311"/>
    </source>
</evidence>
<reference evidence="2 3" key="1">
    <citation type="submission" date="2020-02" db="EMBL/GenBank/DDBJ databases">
        <title>Draft genome sequence of Limisphaera ngatamarikiensis NGM72.4T, a thermophilic Verrucomicrobia grouped in subdivision 3.</title>
        <authorList>
            <person name="Carere C.R."/>
            <person name="Steen J."/>
            <person name="Hugenholtz P."/>
            <person name="Stott M.B."/>
        </authorList>
    </citation>
    <scope>NUCLEOTIDE SEQUENCE [LARGE SCALE GENOMIC DNA]</scope>
    <source>
        <strain evidence="2 3">NGM72.4</strain>
    </source>
</reference>
<dbReference type="EMBL" id="JAAKYA010000012">
    <property type="protein sequence ID" value="NGO38155.1"/>
    <property type="molecule type" value="Genomic_DNA"/>
</dbReference>
<evidence type="ECO:0000256" key="1">
    <source>
        <dbReference type="SAM" id="SignalP"/>
    </source>
</evidence>
<dbReference type="AlphaFoldDB" id="A0A6M1RN60"/>
<gene>
    <name evidence="2" type="ORF">G4L39_01930</name>
</gene>
<dbReference type="RefSeq" id="WP_165105488.1">
    <property type="nucleotide sequence ID" value="NZ_JAAKYA010000012.1"/>
</dbReference>